<sequence>MRLHTNSPSSQSVSPAGQEAAMKHLSIKELLPETDHFMTYEGSLTMPGCHETVTWIVLNKPIYITKQQLYLLRKLMQGDELNAKAPLSDNFRPTLPVNQRLVRTNIDFKWKQGSNCPSMYKNMYYQANTKFVGP</sequence>
<dbReference type="GO" id="GO:0006730">
    <property type="term" value="P:one-carbon metabolic process"/>
    <property type="evidence" value="ECO:0007669"/>
    <property type="project" value="TreeGrafter"/>
</dbReference>
<dbReference type="InterPro" id="IPR023561">
    <property type="entry name" value="Carbonic_anhydrase_a-class"/>
</dbReference>
<dbReference type="AlphaFoldDB" id="A0AAQ4EIT3"/>
<feature type="domain" description="Alpha-carbonic anhydrase" evidence="2">
    <location>
        <begin position="1"/>
        <end position="106"/>
    </location>
</feature>
<dbReference type="PANTHER" id="PTHR18952:SF208">
    <property type="entry name" value="CARBONIC ANHYDRASE XA-RELATED"/>
    <property type="match status" value="1"/>
</dbReference>
<dbReference type="PROSITE" id="PS51144">
    <property type="entry name" value="ALPHA_CA_2"/>
    <property type="match status" value="1"/>
</dbReference>
<dbReference type="InterPro" id="IPR036398">
    <property type="entry name" value="CA_dom_sf"/>
</dbReference>
<dbReference type="GO" id="GO:0004089">
    <property type="term" value="F:carbonate dehydratase activity"/>
    <property type="evidence" value="ECO:0007669"/>
    <property type="project" value="InterPro"/>
</dbReference>
<dbReference type="Pfam" id="PF00194">
    <property type="entry name" value="Carb_anhydrase"/>
    <property type="match status" value="1"/>
</dbReference>
<dbReference type="Gene3D" id="3.10.200.10">
    <property type="entry name" value="Alpha carbonic anhydrase"/>
    <property type="match status" value="1"/>
</dbReference>
<name>A0AAQ4EIT3_AMBAM</name>
<accession>A0AAQ4EIT3</accession>
<organism evidence="3 4">
    <name type="scientific">Amblyomma americanum</name>
    <name type="common">Lone star tick</name>
    <dbReference type="NCBI Taxonomy" id="6943"/>
    <lineage>
        <taxon>Eukaryota</taxon>
        <taxon>Metazoa</taxon>
        <taxon>Ecdysozoa</taxon>
        <taxon>Arthropoda</taxon>
        <taxon>Chelicerata</taxon>
        <taxon>Arachnida</taxon>
        <taxon>Acari</taxon>
        <taxon>Parasitiformes</taxon>
        <taxon>Ixodida</taxon>
        <taxon>Ixodoidea</taxon>
        <taxon>Ixodidae</taxon>
        <taxon>Amblyomminae</taxon>
        <taxon>Amblyomma</taxon>
    </lineage>
</organism>
<dbReference type="InterPro" id="IPR001148">
    <property type="entry name" value="CA_dom"/>
</dbReference>
<gene>
    <name evidence="3" type="ORF">V5799_010942</name>
</gene>
<evidence type="ECO:0000313" key="3">
    <source>
        <dbReference type="EMBL" id="KAK8774521.1"/>
    </source>
</evidence>
<comment type="caution">
    <text evidence="3">The sequence shown here is derived from an EMBL/GenBank/DDBJ whole genome shotgun (WGS) entry which is preliminary data.</text>
</comment>
<dbReference type="GO" id="GO:0008270">
    <property type="term" value="F:zinc ion binding"/>
    <property type="evidence" value="ECO:0007669"/>
    <property type="project" value="InterPro"/>
</dbReference>
<dbReference type="Proteomes" id="UP001321473">
    <property type="component" value="Unassembled WGS sequence"/>
</dbReference>
<reference evidence="3 4" key="1">
    <citation type="journal article" date="2023" name="Arcadia Sci">
        <title>De novo assembly of a long-read Amblyomma americanum tick genome.</title>
        <authorList>
            <person name="Chou S."/>
            <person name="Poskanzer K.E."/>
            <person name="Rollins M."/>
            <person name="Thuy-Boun P.S."/>
        </authorList>
    </citation>
    <scope>NUCLEOTIDE SEQUENCE [LARGE SCALE GENOMIC DNA]</scope>
    <source>
        <strain evidence="3">F_SG_1</strain>
        <tissue evidence="3">Salivary glands</tissue>
    </source>
</reference>
<dbReference type="PANTHER" id="PTHR18952">
    <property type="entry name" value="CARBONIC ANHYDRASE"/>
    <property type="match status" value="1"/>
</dbReference>
<dbReference type="SUPFAM" id="SSF51069">
    <property type="entry name" value="Carbonic anhydrase"/>
    <property type="match status" value="1"/>
</dbReference>
<keyword evidence="4" id="KW-1185">Reference proteome</keyword>
<protein>
    <recommendedName>
        <fullName evidence="2">Alpha-carbonic anhydrase domain-containing protein</fullName>
    </recommendedName>
</protein>
<proteinExistence type="inferred from homology"/>
<comment type="similarity">
    <text evidence="1">Belongs to the alpha-carbonic anhydrase family.</text>
</comment>
<evidence type="ECO:0000256" key="1">
    <source>
        <dbReference type="ARBA" id="ARBA00010718"/>
    </source>
</evidence>
<evidence type="ECO:0000313" key="4">
    <source>
        <dbReference type="Proteomes" id="UP001321473"/>
    </source>
</evidence>
<dbReference type="EMBL" id="JARKHS020015347">
    <property type="protein sequence ID" value="KAK8774521.1"/>
    <property type="molecule type" value="Genomic_DNA"/>
</dbReference>
<dbReference type="SMART" id="SM01057">
    <property type="entry name" value="Carb_anhydrase"/>
    <property type="match status" value="1"/>
</dbReference>
<evidence type="ECO:0000259" key="2">
    <source>
        <dbReference type="PROSITE" id="PS51144"/>
    </source>
</evidence>